<organism evidence="1 2">
    <name type="scientific">Hymenobacter amundsenii</name>
    <dbReference type="NCBI Taxonomy" id="2006685"/>
    <lineage>
        <taxon>Bacteria</taxon>
        <taxon>Pseudomonadati</taxon>
        <taxon>Bacteroidota</taxon>
        <taxon>Cytophagia</taxon>
        <taxon>Cytophagales</taxon>
        <taxon>Hymenobacteraceae</taxon>
        <taxon>Hymenobacter</taxon>
    </lineage>
</organism>
<dbReference type="InterPro" id="IPR046342">
    <property type="entry name" value="CBS_dom_sf"/>
</dbReference>
<dbReference type="OrthoDB" id="9800627at2"/>
<dbReference type="EMBL" id="NIRR01000029">
    <property type="protein sequence ID" value="OWP62264.1"/>
    <property type="molecule type" value="Genomic_DNA"/>
</dbReference>
<proteinExistence type="predicted"/>
<gene>
    <name evidence="1" type="ORF">CDA63_15295</name>
</gene>
<reference evidence="1 2" key="1">
    <citation type="submission" date="2017-06" db="EMBL/GenBank/DDBJ databases">
        <title>Hymenobacter amundsenii sp. nov. isolated from regoliths in Antarctica.</title>
        <authorList>
            <person name="Sedlacek I."/>
            <person name="Kralova S."/>
            <person name="Pantucek R."/>
            <person name="Svec P."/>
            <person name="Holochova P."/>
            <person name="Stankova E."/>
            <person name="Vrbovska V."/>
            <person name="Busse H.-J."/>
        </authorList>
    </citation>
    <scope>NUCLEOTIDE SEQUENCE [LARGE SCALE GENOMIC DNA]</scope>
    <source>
        <strain evidence="1 2">CCM 8682</strain>
    </source>
</reference>
<dbReference type="SUPFAM" id="SSF54631">
    <property type="entry name" value="CBS-domain pair"/>
    <property type="match status" value="1"/>
</dbReference>
<dbReference type="Proteomes" id="UP000197277">
    <property type="component" value="Unassembled WGS sequence"/>
</dbReference>
<evidence type="ECO:0008006" key="3">
    <source>
        <dbReference type="Google" id="ProtNLM"/>
    </source>
</evidence>
<dbReference type="AlphaFoldDB" id="A0A246FIC5"/>
<comment type="caution">
    <text evidence="1">The sequence shown here is derived from an EMBL/GenBank/DDBJ whole genome shotgun (WGS) entry which is preliminary data.</text>
</comment>
<keyword evidence="2" id="KW-1185">Reference proteome</keyword>
<evidence type="ECO:0000313" key="1">
    <source>
        <dbReference type="EMBL" id="OWP62264.1"/>
    </source>
</evidence>
<accession>A0A246FIC5</accession>
<name>A0A246FIC5_9BACT</name>
<protein>
    <recommendedName>
        <fullName evidence="3">CBS domain-containing protein</fullName>
    </recommendedName>
</protein>
<evidence type="ECO:0000313" key="2">
    <source>
        <dbReference type="Proteomes" id="UP000197277"/>
    </source>
</evidence>
<dbReference type="RefSeq" id="WP_088465327.1">
    <property type="nucleotide sequence ID" value="NZ_NIRR01000029.1"/>
</dbReference>
<sequence length="83" mass="9315">MGVLTRPLLMAALRDNRLTTAVTEVMSHEFDMVEIGDSLAMVYTRALCQPNAFYPVLENHRLRGVIDQSNLTECLIIRAALSH</sequence>